<organism evidence="2 3">
    <name type="scientific">Marasmius crinis-equi</name>
    <dbReference type="NCBI Taxonomy" id="585013"/>
    <lineage>
        <taxon>Eukaryota</taxon>
        <taxon>Fungi</taxon>
        <taxon>Dikarya</taxon>
        <taxon>Basidiomycota</taxon>
        <taxon>Agaricomycotina</taxon>
        <taxon>Agaricomycetes</taxon>
        <taxon>Agaricomycetidae</taxon>
        <taxon>Agaricales</taxon>
        <taxon>Marasmiineae</taxon>
        <taxon>Marasmiaceae</taxon>
        <taxon>Marasmius</taxon>
    </lineage>
</organism>
<keyword evidence="3" id="KW-1185">Reference proteome</keyword>
<dbReference type="Proteomes" id="UP001465976">
    <property type="component" value="Unassembled WGS sequence"/>
</dbReference>
<evidence type="ECO:0000313" key="3">
    <source>
        <dbReference type="Proteomes" id="UP001465976"/>
    </source>
</evidence>
<gene>
    <name evidence="2" type="ORF">V5O48_012524</name>
</gene>
<reference evidence="2 3" key="1">
    <citation type="submission" date="2024-02" db="EMBL/GenBank/DDBJ databases">
        <title>A draft genome for the cacao thread blight pathogen Marasmius crinis-equi.</title>
        <authorList>
            <person name="Cohen S.P."/>
            <person name="Baruah I.K."/>
            <person name="Amoako-Attah I."/>
            <person name="Bukari Y."/>
            <person name="Meinhardt L.W."/>
            <person name="Bailey B.A."/>
        </authorList>
    </citation>
    <scope>NUCLEOTIDE SEQUENCE [LARGE SCALE GENOMIC DNA]</scope>
    <source>
        <strain evidence="2 3">GH-76</strain>
    </source>
</reference>
<sequence>MSQPGGSRGSVDLWNNLENRLSRRIDVGDVHERWNLTSASKEVWWQKDSEKESLWDGVGKGLSKRESPMRKRVARRKGEGVRKKVQRKKTLGAKLADERSMSTIEGSSSCSPSENMEIDDSLMGAFGGIELPEPEDGVRGEGVEDEDFEAYVDFFQNGTVGFIPIGTFLYVVQGWSKEKREPIEHWHHLEALKVGDNVRIQCLCPEGSKLRPCVHSEAYMEFRDERFRPFEAKVFRDGRVVWYWRELDSKSQDGVVWLNRFSVGAGGAREQRSPVQDRAMVSYLGTDTGAGVWTCSKCGRSATSSCAHRSAARAFFLEVMGRDEDLDEAEGDRSACEDDMMMFGDVNHISQTESAISYLSIRPPQWAELPTDQADYIRPSPTTQIPPRLTLLASNRSRCGQKAMPMGNDTGKVVKTCTIYTLTETLTREIEVQQCPVCPHLKHCFIGPDPRHLGLFNYNNNVLFTHEVLDEYTSRYTTAETPFAAFIEVMGRVYAGRGCKFIKEDLFRSVWFAYVSIQELSHDMSCPKCGDNPDCVIWDGVTLAFGRKHLLDSLKPPTFTDARSPICERRPIKKPQLIQDTQKEPIRKLLKRWIRGVAKKGKKQKGGNEDEEDYGKGSLEDYELLVARLMTVSKEAAALFHRTFALTSKIDPSLRRLYGVVFEQVAAEESALQMVNPRCIQCLEAFVGAQDWETASQLLDIPAIYNVLEAEFKRNGCYPRDLLDFCAWLLRRAKSVLSDVLSNGGRSVASTGAGVAEEDDWKKVTAKPKLLVMAIEAEPVQSTFQPMENAVLLGG</sequence>
<name>A0ABR3F2I9_9AGAR</name>
<dbReference type="EMBL" id="JBAHYK010001120">
    <property type="protein sequence ID" value="KAL0569436.1"/>
    <property type="molecule type" value="Genomic_DNA"/>
</dbReference>
<protein>
    <recommendedName>
        <fullName evidence="1">HMG domain-containing protein</fullName>
    </recommendedName>
</protein>
<feature type="domain" description="HMG" evidence="1">
    <location>
        <begin position="386"/>
        <end position="514"/>
    </location>
</feature>
<dbReference type="InterPro" id="IPR040648">
    <property type="entry name" value="HMGXB3_CxC4"/>
</dbReference>
<accession>A0ABR3F2I9</accession>
<dbReference type="Pfam" id="PF18717">
    <property type="entry name" value="CxC4"/>
    <property type="match status" value="1"/>
</dbReference>
<comment type="caution">
    <text evidence="2">The sequence shown here is derived from an EMBL/GenBank/DDBJ whole genome shotgun (WGS) entry which is preliminary data.</text>
</comment>
<proteinExistence type="predicted"/>
<evidence type="ECO:0000259" key="1">
    <source>
        <dbReference type="Pfam" id="PF18717"/>
    </source>
</evidence>
<evidence type="ECO:0000313" key="2">
    <source>
        <dbReference type="EMBL" id="KAL0569436.1"/>
    </source>
</evidence>